<feature type="region of interest" description="Disordered" evidence="1">
    <location>
        <begin position="104"/>
        <end position="175"/>
    </location>
</feature>
<protein>
    <submittedName>
        <fullName evidence="2">Uncharacterized protein</fullName>
    </submittedName>
</protein>
<proteinExistence type="predicted"/>
<sequence length="338" mass="37499">MDILEDIKMNKVVEEAKKRLSGNRRTSVRIADSLDVGSRSDVRSAEESKFADKTDEMKAWVTMTFGSSLKLITEKLQEVDQKVKVSAAEKAELAKLREEKAALEKDTAEKEIVENGGRELSSSEKRKRAVERTPIGNSPRINRVRSRGSKTKPRTKRIDVSSDDESDKAGKVKQNLQPKMEISSELADIKTMLTALLNGLADAKGKTPIIEHAPTSAPGDKVPSEDEDEDLVQNATNKEDEEDSDEGGLAAYMKMRQEFCSSLHYTRVQELCKHKGIPYFKKDLGAWELAKIDLQECTDMLKGERPDNASEPSSRKTKARSAGGTEKPSMSDNPVKGN</sequence>
<feature type="region of interest" description="Disordered" evidence="1">
    <location>
        <begin position="301"/>
        <end position="338"/>
    </location>
</feature>
<dbReference type="Gramene" id="GBG64823">
    <property type="protein sequence ID" value="GBG64823"/>
    <property type="gene ID" value="CBR_g48291"/>
</dbReference>
<dbReference type="AlphaFoldDB" id="A0A388K4F4"/>
<feature type="compositionally biased region" description="Basic and acidic residues" evidence="1">
    <location>
        <begin position="104"/>
        <end position="124"/>
    </location>
</feature>
<gene>
    <name evidence="2" type="ORF">CBR_g48291</name>
</gene>
<accession>A0A388K4F4</accession>
<evidence type="ECO:0000256" key="1">
    <source>
        <dbReference type="SAM" id="MobiDB-lite"/>
    </source>
</evidence>
<evidence type="ECO:0000313" key="3">
    <source>
        <dbReference type="Proteomes" id="UP000265515"/>
    </source>
</evidence>
<feature type="compositionally biased region" description="Basic residues" evidence="1">
    <location>
        <begin position="142"/>
        <end position="155"/>
    </location>
</feature>
<dbReference type="EMBL" id="BFEA01000055">
    <property type="protein sequence ID" value="GBG64823.1"/>
    <property type="molecule type" value="Genomic_DNA"/>
</dbReference>
<reference evidence="2 3" key="1">
    <citation type="journal article" date="2018" name="Cell">
        <title>The Chara Genome: Secondary Complexity and Implications for Plant Terrestrialization.</title>
        <authorList>
            <person name="Nishiyama T."/>
            <person name="Sakayama H."/>
            <person name="Vries J.D."/>
            <person name="Buschmann H."/>
            <person name="Saint-Marcoux D."/>
            <person name="Ullrich K.K."/>
            <person name="Haas F.B."/>
            <person name="Vanderstraeten L."/>
            <person name="Becker D."/>
            <person name="Lang D."/>
            <person name="Vosolsobe S."/>
            <person name="Rombauts S."/>
            <person name="Wilhelmsson P.K.I."/>
            <person name="Janitza P."/>
            <person name="Kern R."/>
            <person name="Heyl A."/>
            <person name="Rumpler F."/>
            <person name="Villalobos L.I.A.C."/>
            <person name="Clay J.M."/>
            <person name="Skokan R."/>
            <person name="Toyoda A."/>
            <person name="Suzuki Y."/>
            <person name="Kagoshima H."/>
            <person name="Schijlen E."/>
            <person name="Tajeshwar N."/>
            <person name="Catarino B."/>
            <person name="Hetherington A.J."/>
            <person name="Saltykova A."/>
            <person name="Bonnot C."/>
            <person name="Breuninger H."/>
            <person name="Symeonidi A."/>
            <person name="Radhakrishnan G.V."/>
            <person name="Van Nieuwerburgh F."/>
            <person name="Deforce D."/>
            <person name="Chang C."/>
            <person name="Karol K.G."/>
            <person name="Hedrich R."/>
            <person name="Ulvskov P."/>
            <person name="Glockner G."/>
            <person name="Delwiche C.F."/>
            <person name="Petrasek J."/>
            <person name="Van de Peer Y."/>
            <person name="Friml J."/>
            <person name="Beilby M."/>
            <person name="Dolan L."/>
            <person name="Kohara Y."/>
            <person name="Sugano S."/>
            <person name="Fujiyama A."/>
            <person name="Delaux P.-M."/>
            <person name="Quint M."/>
            <person name="TheiBen G."/>
            <person name="Hagemann M."/>
            <person name="Harholt J."/>
            <person name="Dunand C."/>
            <person name="Zachgo S."/>
            <person name="Langdale J."/>
            <person name="Maumus F."/>
            <person name="Straeten D.V.D."/>
            <person name="Gould S.B."/>
            <person name="Rensing S.A."/>
        </authorList>
    </citation>
    <scope>NUCLEOTIDE SEQUENCE [LARGE SCALE GENOMIC DNA]</scope>
    <source>
        <strain evidence="2 3">S276</strain>
    </source>
</reference>
<keyword evidence="3" id="KW-1185">Reference proteome</keyword>
<evidence type="ECO:0000313" key="2">
    <source>
        <dbReference type="EMBL" id="GBG64823.1"/>
    </source>
</evidence>
<feature type="region of interest" description="Disordered" evidence="1">
    <location>
        <begin position="210"/>
        <end position="246"/>
    </location>
</feature>
<dbReference type="Proteomes" id="UP000265515">
    <property type="component" value="Unassembled WGS sequence"/>
</dbReference>
<name>A0A388K4F4_CHABU</name>
<comment type="caution">
    <text evidence="2">The sequence shown here is derived from an EMBL/GenBank/DDBJ whole genome shotgun (WGS) entry which is preliminary data.</text>
</comment>
<organism evidence="2 3">
    <name type="scientific">Chara braunii</name>
    <name type="common">Braun's stonewort</name>
    <dbReference type="NCBI Taxonomy" id="69332"/>
    <lineage>
        <taxon>Eukaryota</taxon>
        <taxon>Viridiplantae</taxon>
        <taxon>Streptophyta</taxon>
        <taxon>Charophyceae</taxon>
        <taxon>Charales</taxon>
        <taxon>Characeae</taxon>
        <taxon>Chara</taxon>
    </lineage>
</organism>